<protein>
    <submittedName>
        <fullName evidence="1">Uncharacterized protein</fullName>
    </submittedName>
</protein>
<gene>
    <name evidence="2" type="ORF">UFOVP216_39</name>
    <name evidence="1" type="ORF">UFOVP463_43</name>
</gene>
<name>A0A6J5MD63_9CAUD</name>
<evidence type="ECO:0000313" key="2">
    <source>
        <dbReference type="EMBL" id="CAB5218616.1"/>
    </source>
</evidence>
<organism evidence="1">
    <name type="scientific">uncultured Caudovirales phage</name>
    <dbReference type="NCBI Taxonomy" id="2100421"/>
    <lineage>
        <taxon>Viruses</taxon>
        <taxon>Duplodnaviria</taxon>
        <taxon>Heunggongvirae</taxon>
        <taxon>Uroviricota</taxon>
        <taxon>Caudoviricetes</taxon>
        <taxon>Peduoviridae</taxon>
        <taxon>Maltschvirus</taxon>
        <taxon>Maltschvirus maltsch</taxon>
    </lineage>
</organism>
<evidence type="ECO:0000313" key="1">
    <source>
        <dbReference type="EMBL" id="CAB4144524.1"/>
    </source>
</evidence>
<accession>A0A6J5MD63</accession>
<dbReference type="EMBL" id="LR796433">
    <property type="protein sequence ID" value="CAB4144524.1"/>
    <property type="molecule type" value="Genomic_DNA"/>
</dbReference>
<reference evidence="1" key="1">
    <citation type="submission" date="2020-04" db="EMBL/GenBank/DDBJ databases">
        <authorList>
            <person name="Chiriac C."/>
            <person name="Salcher M."/>
            <person name="Ghai R."/>
            <person name="Kavagutti S V."/>
        </authorList>
    </citation>
    <scope>NUCLEOTIDE SEQUENCE</scope>
</reference>
<dbReference type="EMBL" id="LR798263">
    <property type="protein sequence ID" value="CAB5218616.1"/>
    <property type="molecule type" value="Genomic_DNA"/>
</dbReference>
<proteinExistence type="predicted"/>
<sequence>MKEISPIQMWQNGQFVEAIYLNAWAENVTLNTSAVFVYNILDIAQERVQYGNLTMTGEAYTKWQSDNYAWDWIAEQLNLTIVGDYVPPVVETPQVIEEQINAI</sequence>